<dbReference type="Proteomes" id="UP000308730">
    <property type="component" value="Unassembled WGS sequence"/>
</dbReference>
<comment type="caution">
    <text evidence="2">The sequence shown here is derived from an EMBL/GenBank/DDBJ whole genome shotgun (WGS) entry which is preliminary data.</text>
</comment>
<gene>
    <name evidence="2" type="ORF">EUX98_g3481</name>
</gene>
<evidence type="ECO:0000313" key="3">
    <source>
        <dbReference type="Proteomes" id="UP000308730"/>
    </source>
</evidence>
<proteinExistence type="predicted"/>
<dbReference type="EMBL" id="SGPM01000070">
    <property type="protein sequence ID" value="THH30729.1"/>
    <property type="molecule type" value="Genomic_DNA"/>
</dbReference>
<reference evidence="2 3" key="1">
    <citation type="submission" date="2019-02" db="EMBL/GenBank/DDBJ databases">
        <title>Genome sequencing of the rare red list fungi Antrodiella citrinella (Flaviporus citrinellus).</title>
        <authorList>
            <person name="Buettner E."/>
            <person name="Kellner H."/>
        </authorList>
    </citation>
    <scope>NUCLEOTIDE SEQUENCE [LARGE SCALE GENOMIC DNA]</scope>
    <source>
        <strain evidence="2 3">DSM 108506</strain>
    </source>
</reference>
<protein>
    <submittedName>
        <fullName evidence="2">Uncharacterized protein</fullName>
    </submittedName>
</protein>
<feature type="compositionally biased region" description="Polar residues" evidence="1">
    <location>
        <begin position="253"/>
        <end position="262"/>
    </location>
</feature>
<evidence type="ECO:0000256" key="1">
    <source>
        <dbReference type="SAM" id="MobiDB-lite"/>
    </source>
</evidence>
<accession>A0A4S4MWI3</accession>
<feature type="region of interest" description="Disordered" evidence="1">
    <location>
        <begin position="291"/>
        <end position="311"/>
    </location>
</feature>
<dbReference type="AlphaFoldDB" id="A0A4S4MWI3"/>
<sequence length="625" mass="68282">MSPVKRSTFSVLVGARQLLATPIRIVLPHQHVLSRPHLLITYPQQPITPITSSALPDHNVVQVTRGFQVIINSYLMSAIQRKTASFSLLRCSLPLEYPKTSPIYGNDRLALVRYCPLFPVSFGTEEDAPVSIVEKQTTEVFLGVVRAPGHDTSSEFSFTSKKLVSDPPELRCDAVSFISPLPSSFSAFVASILTDETMDLSVAPPIEDNALDSQRVSESCEVDMELALAISVPLPLCNSQITITFDDASTVRNKCDPQSNEMSKPASVDLTDAPDAPVDIELQQQDESITLVAPSPTDSPNTSQEHPSPTFKIMPDNADVVEAVEPVELDLAQDASLLLCVAIDTYMTLGIIACRTIPDLLSQWQEELTRAISLPCLMSDNLKYNLPVDETASFVRIDLLDTVDQGQDIPVTFRVFSPSPPAERQLRIATSVTAPNLPDTLERQSGTWLALSHCKSLTRIRSDLTHAPSLPVALCSLGDKSDKYDLPADEMDPENVSPAVDATHQQQDSFAALVAPSSTDSTDTDQPQQDEHLPSSTSQQPSASQVKMWANERTRARRSRRKFGQERKRKLQQAARELETDESDQHAPALPSPTVASPSAEIRYAGPQLRPAAAAIIPKQPQPAS</sequence>
<name>A0A4S4MWI3_9APHY</name>
<feature type="region of interest" description="Disordered" evidence="1">
    <location>
        <begin position="515"/>
        <end position="600"/>
    </location>
</feature>
<evidence type="ECO:0000313" key="2">
    <source>
        <dbReference type="EMBL" id="THH30729.1"/>
    </source>
</evidence>
<organism evidence="2 3">
    <name type="scientific">Antrodiella citrinella</name>
    <dbReference type="NCBI Taxonomy" id="2447956"/>
    <lineage>
        <taxon>Eukaryota</taxon>
        <taxon>Fungi</taxon>
        <taxon>Dikarya</taxon>
        <taxon>Basidiomycota</taxon>
        <taxon>Agaricomycotina</taxon>
        <taxon>Agaricomycetes</taxon>
        <taxon>Polyporales</taxon>
        <taxon>Steccherinaceae</taxon>
        <taxon>Antrodiella</taxon>
    </lineage>
</organism>
<feature type="compositionally biased region" description="Polar residues" evidence="1">
    <location>
        <begin position="296"/>
        <end position="307"/>
    </location>
</feature>
<feature type="region of interest" description="Disordered" evidence="1">
    <location>
        <begin position="253"/>
        <end position="273"/>
    </location>
</feature>
<feature type="compositionally biased region" description="Low complexity" evidence="1">
    <location>
        <begin position="516"/>
        <end position="527"/>
    </location>
</feature>
<feature type="compositionally biased region" description="Basic residues" evidence="1">
    <location>
        <begin position="555"/>
        <end position="571"/>
    </location>
</feature>
<keyword evidence="3" id="KW-1185">Reference proteome</keyword>
<feature type="compositionally biased region" description="Low complexity" evidence="1">
    <location>
        <begin position="534"/>
        <end position="545"/>
    </location>
</feature>